<feature type="transmembrane region" description="Helical" evidence="2">
    <location>
        <begin position="982"/>
        <end position="1003"/>
    </location>
</feature>
<dbReference type="InterPro" id="IPR049452">
    <property type="entry name" value="Anoctamin_TM"/>
</dbReference>
<evidence type="ECO:0000313" key="5">
    <source>
        <dbReference type="Proteomes" id="UP001165122"/>
    </source>
</evidence>
<feature type="compositionally biased region" description="Basic and acidic residues" evidence="1">
    <location>
        <begin position="512"/>
        <end position="521"/>
    </location>
</feature>
<dbReference type="GO" id="GO:0005886">
    <property type="term" value="C:plasma membrane"/>
    <property type="evidence" value="ECO:0007669"/>
    <property type="project" value="TreeGrafter"/>
</dbReference>
<dbReference type="OrthoDB" id="192629at2759"/>
<dbReference type="GO" id="GO:0005227">
    <property type="term" value="F:calcium-activated cation channel activity"/>
    <property type="evidence" value="ECO:0007669"/>
    <property type="project" value="InterPro"/>
</dbReference>
<keyword evidence="2" id="KW-0812">Transmembrane</keyword>
<keyword evidence="2" id="KW-1133">Transmembrane helix</keyword>
<feature type="transmembrane region" description="Helical" evidence="2">
    <location>
        <begin position="1039"/>
        <end position="1057"/>
    </location>
</feature>
<feature type="transmembrane region" description="Helical" evidence="2">
    <location>
        <begin position="941"/>
        <end position="961"/>
    </location>
</feature>
<sequence>MDSASMNSGGHNEEKAIGKNEASQQQRKSSLFGGLTKLENIIHDVGGAVGSTLHNIEDKAAHLADDIGDNVENVLDDVHDNLEDAYHKIGDKVHFGLGGVEVKAQNLVADTANHISDQLNARLGLGFGKVEKLKVETQEERDEKLKDLKAIVALENEKKKKEDDKRRRRSSANSASSRRAMMFSEANEEESSKEAKADMFMDGKGSIWKTTTEQMGEMGIGIQLYFQISKILSVSFLLMTLCHIPTMYLNAAGNNGHALNPDLMQSFSAMALKTSLANQGFSWDTVEEPDCESNGGEVDCTGMTVDIFGSMWEAEKVSETIMICEILAGVVFIVTCGACILVVEKLEAQVDDENAEPEDFGVFARGLPADVTLQELIDHFSPMYALDKETPYYPSKLTPFGLSIRRATKYFWWWLLFISPFVAWFVGAVTDDPAKGAFGGLWSGLIIVVDFAWTNYTQKGNKPTMRKSPVVLYDDEETARREKAKAKKAKEKVKKEKAKEKTKKLTGSAKIYAEEQQKKKDDDEEENKEEEVYDPEKDAFRPNPRPVADCSNTGNKIYLNSWIAEISLVHPTGGVITKFKDKESSLKRMKVREVKLQKRGAENAGSKEERKLIAAKQRMGAKTKRLSESVKPENANDVIAAFVIFNCEESRNRCLEDYSETGNWFFRYFQAKKLNLVKNGVSYKLRVESAPTPDLIFWENLQLDDLERFARGVFTAIVTTALLFISFALIYVTNLYATAASDALPETTLCLSIIPTIVQGNRSFDEGIKYVHNKTLSESVCGAGGAYIALEGYDYDHLHPFHVDFKETPESEKVKQVVERSEVKGFFEEILAGNHSEQEVFEYKLCDSVCLNASATENDMCGSLGCQLNVYENGVRTGVNNESEVFHDYECNTYSATMLQACYCQQRMDEMVAVKGIGAWSEMKDPDGEGPLCAEFADNFFNAQILAMAGALFIVVINLVLKEIARALVKVEKHPNASSASRALVMKITAAQFLNTAMIGLLMNAQLNQSHKDFFGYEGTPFEKYGLLDGNYQDFYREWFATVGTSLCLTMLANIVVPHVGPFAKGIFARTAKIMVLRKHAATKVEMDELYAMDRFEIETRYGALLNYLMVSVLYAAGMPLLFLFASFNFFIAFWLDKYALLRLNKQPLKYNSALAQMMSRYLIPLAVVLHLSFTCYIYSTPAVTELPSTTGISVVSGLIFDLPEKGKDLKTGELVSSVLVSSPLNGMARDIVEQMAGSHFVLDDLLPRVVRSNVFPIMVLMGAFLGLYIIVSIFGDVLMAFAKLVLMEVILKAADVGKNVAGKVGEQAAKARDEAKKAAEAAADVGKMAGKIVIDKAAEAGKMATGVDGREIAARGMEGLNEARNRALSLTDKVSGIMEEKVPFEMPKLTMAAIKNSAQPDFTAIYEPMMTAMQARHYRKHGRLNDHDHDMGFRGTEDLKCHCIWTEDCVSEDGVQHKSGHKKKTWEVIRGMGIHNYNIEENKLYDLAVSFMIESNIHVENEHRNIAGGRQNRMKAVAKAVFKFKGWKSRKSKREKAETAKSIAIGVEKGVEKGVEEKVDEKVEDEHEPNDEDLKDLMEKPMTMELQAM</sequence>
<evidence type="ECO:0000256" key="2">
    <source>
        <dbReference type="SAM" id="Phobius"/>
    </source>
</evidence>
<protein>
    <recommendedName>
        <fullName evidence="3">Anoctamin transmembrane domain-containing protein</fullName>
    </recommendedName>
</protein>
<dbReference type="PANTHER" id="PTHR13018">
    <property type="entry name" value="PROBABLE MEMBRANE PROTEIN DUF221-RELATED"/>
    <property type="match status" value="1"/>
</dbReference>
<accession>A0A9W7L076</accession>
<keyword evidence="5" id="KW-1185">Reference proteome</keyword>
<organism evidence="4 5">
    <name type="scientific">Triparma laevis f. longispina</name>
    <dbReference type="NCBI Taxonomy" id="1714387"/>
    <lineage>
        <taxon>Eukaryota</taxon>
        <taxon>Sar</taxon>
        <taxon>Stramenopiles</taxon>
        <taxon>Ochrophyta</taxon>
        <taxon>Bolidophyceae</taxon>
        <taxon>Parmales</taxon>
        <taxon>Triparmaceae</taxon>
        <taxon>Triparma</taxon>
    </lineage>
</organism>
<feature type="region of interest" description="Disordered" evidence="1">
    <location>
        <begin position="158"/>
        <end position="195"/>
    </location>
</feature>
<dbReference type="InterPro" id="IPR045122">
    <property type="entry name" value="Csc1-like"/>
</dbReference>
<feature type="compositionally biased region" description="Low complexity" evidence="1">
    <location>
        <begin position="171"/>
        <end position="180"/>
    </location>
</feature>
<evidence type="ECO:0000313" key="4">
    <source>
        <dbReference type="EMBL" id="GMI18437.1"/>
    </source>
</evidence>
<comment type="caution">
    <text evidence="4">The sequence shown here is derived from an EMBL/GenBank/DDBJ whole genome shotgun (WGS) entry which is preliminary data.</text>
</comment>
<gene>
    <name evidence="4" type="ORF">TrLO_g12335</name>
</gene>
<dbReference type="PANTHER" id="PTHR13018:SF5">
    <property type="entry name" value="RE44586P"/>
    <property type="match status" value="1"/>
</dbReference>
<feature type="compositionally biased region" description="Basic residues" evidence="1">
    <location>
        <begin position="483"/>
        <end position="492"/>
    </location>
</feature>
<evidence type="ECO:0000256" key="1">
    <source>
        <dbReference type="SAM" id="MobiDB-lite"/>
    </source>
</evidence>
<feature type="transmembrane region" description="Helical" evidence="2">
    <location>
        <begin position="410"/>
        <end position="430"/>
    </location>
</feature>
<dbReference type="Proteomes" id="UP001165122">
    <property type="component" value="Unassembled WGS sequence"/>
</dbReference>
<dbReference type="Pfam" id="PF04547">
    <property type="entry name" value="Anoctamin"/>
    <property type="match status" value="1"/>
</dbReference>
<feature type="domain" description="Anoctamin transmembrane" evidence="3">
    <location>
        <begin position="945"/>
        <end position="1149"/>
    </location>
</feature>
<name>A0A9W7L076_9STRA</name>
<feature type="region of interest" description="Disordered" evidence="1">
    <location>
        <begin position="1"/>
        <end position="29"/>
    </location>
</feature>
<keyword evidence="2" id="KW-0472">Membrane</keyword>
<reference evidence="5" key="1">
    <citation type="journal article" date="2023" name="Commun. Biol.">
        <title>Genome analysis of Parmales, the sister group of diatoms, reveals the evolutionary specialization of diatoms from phago-mixotrophs to photoautotrophs.</title>
        <authorList>
            <person name="Ban H."/>
            <person name="Sato S."/>
            <person name="Yoshikawa S."/>
            <person name="Yamada K."/>
            <person name="Nakamura Y."/>
            <person name="Ichinomiya M."/>
            <person name="Sato N."/>
            <person name="Blanc-Mathieu R."/>
            <person name="Endo H."/>
            <person name="Kuwata A."/>
            <person name="Ogata H."/>
        </authorList>
    </citation>
    <scope>NUCLEOTIDE SEQUENCE [LARGE SCALE GENOMIC DNA]</scope>
    <source>
        <strain evidence="5">NIES 3700</strain>
    </source>
</reference>
<dbReference type="EMBL" id="BRXW01000334">
    <property type="protein sequence ID" value="GMI18437.1"/>
    <property type="molecule type" value="Genomic_DNA"/>
</dbReference>
<feature type="transmembrane region" description="Helical" evidence="2">
    <location>
        <begin position="1255"/>
        <end position="1283"/>
    </location>
</feature>
<feature type="transmembrane region" description="Helical" evidence="2">
    <location>
        <begin position="712"/>
        <end position="732"/>
    </location>
</feature>
<proteinExistence type="predicted"/>
<feature type="region of interest" description="Disordered" evidence="1">
    <location>
        <begin position="1557"/>
        <end position="1577"/>
    </location>
</feature>
<evidence type="ECO:0000259" key="3">
    <source>
        <dbReference type="Pfam" id="PF04547"/>
    </source>
</evidence>
<feature type="transmembrane region" description="Helical" evidence="2">
    <location>
        <begin position="1162"/>
        <end position="1180"/>
    </location>
</feature>
<feature type="region of interest" description="Disordered" evidence="1">
    <location>
        <begin position="483"/>
        <end position="548"/>
    </location>
</feature>
<feature type="transmembrane region" description="Helical" evidence="2">
    <location>
        <begin position="436"/>
        <end position="456"/>
    </location>
</feature>
<feature type="compositionally biased region" description="Acidic residues" evidence="1">
    <location>
        <begin position="522"/>
        <end position="533"/>
    </location>
</feature>
<feature type="compositionally biased region" description="Basic and acidic residues" evidence="1">
    <location>
        <begin position="1557"/>
        <end position="1566"/>
    </location>
</feature>
<feature type="compositionally biased region" description="Polar residues" evidence="1">
    <location>
        <begin position="1"/>
        <end position="10"/>
    </location>
</feature>
<feature type="transmembrane region" description="Helical" evidence="2">
    <location>
        <begin position="326"/>
        <end position="343"/>
    </location>
</feature>